<protein>
    <recommendedName>
        <fullName evidence="4">DUF3352 domain-containing protein</fullName>
    </recommendedName>
</protein>
<dbReference type="OrthoDB" id="253793at2"/>
<reference evidence="2 3" key="1">
    <citation type="submission" date="2019-03" db="EMBL/GenBank/DDBJ databases">
        <title>Deep-cultivation of Planctomycetes and their phenomic and genomic characterization uncovers novel biology.</title>
        <authorList>
            <person name="Wiegand S."/>
            <person name="Jogler M."/>
            <person name="Boedeker C."/>
            <person name="Pinto D."/>
            <person name="Vollmers J."/>
            <person name="Rivas-Marin E."/>
            <person name="Kohn T."/>
            <person name="Peeters S.H."/>
            <person name="Heuer A."/>
            <person name="Rast P."/>
            <person name="Oberbeckmann S."/>
            <person name="Bunk B."/>
            <person name="Jeske O."/>
            <person name="Meyerdierks A."/>
            <person name="Storesund J.E."/>
            <person name="Kallscheuer N."/>
            <person name="Luecker S."/>
            <person name="Lage O.M."/>
            <person name="Pohl T."/>
            <person name="Merkel B.J."/>
            <person name="Hornburger P."/>
            <person name="Mueller R.-W."/>
            <person name="Bruemmer F."/>
            <person name="Labrenz M."/>
            <person name="Spormann A.M."/>
            <person name="Op den Camp H."/>
            <person name="Overmann J."/>
            <person name="Amann R."/>
            <person name="Jetten M.S.M."/>
            <person name="Mascher T."/>
            <person name="Medema M.H."/>
            <person name="Devos D.P."/>
            <person name="Kaster A.-K."/>
            <person name="Ovreas L."/>
            <person name="Rohde M."/>
            <person name="Galperin M.Y."/>
            <person name="Jogler C."/>
        </authorList>
    </citation>
    <scope>NUCLEOTIDE SEQUENCE [LARGE SCALE GENOMIC DNA]</scope>
    <source>
        <strain evidence="2 3">Enr17</strain>
    </source>
</reference>
<keyword evidence="3" id="KW-1185">Reference proteome</keyword>
<gene>
    <name evidence="2" type="ORF">Enr17x_31120</name>
</gene>
<sequence precursor="true">MRKPLLFFTLMLMQAMFLLTTVQDSFAQDRVKAAQRIPADALLYFSVPDVETLGDKWSQCSMGQMTHDPAFADLKKDLIKLTEKFSEKFEAETDLSLSNVLSIPSGEVSLAFVKSDEGKFGGLALMEYGESGEILEKILEKAAEGFDKEGAQRSIRSVDGTKVVVFSFESDEDDQAPVKVPLAKKFAYFLKDKTFVASNDDKILESVLAKWDGQGQNTLASKKEYQYIQTKCADPTAPAVMQWYMNPIGALQSILGVASRVNPQVGMVQGFLPALGITNLKAVGGSTYLATKNYDSISKSFTYVEMPTSGIIDMFKCPAVAQQPPVWVSDKVSTYYSINWSISGAYDSIETLFDGFQGRPGALAAIIDQMADKPEGPKIHIKKDIVDNMSGRIQVATEMIEGEQLDLTKMSGQFTVAFGLKNSDAFQKVVASLTARDDFPGQTREFQGTTLYEVPGAILSSPTDAAFCIAENQLFIANDVKQIENVLRKDRGVGSLVNSDNYKRISENFPEKTSIITYQNSDAQVHALYELMRKNDNNVDLQGLDLSKLPSFEVIQKYLPISGGYTVPDDQGFFTSTFGIKKSEK</sequence>
<keyword evidence="1" id="KW-0732">Signal</keyword>
<proteinExistence type="predicted"/>
<evidence type="ECO:0000256" key="1">
    <source>
        <dbReference type="SAM" id="SignalP"/>
    </source>
</evidence>
<dbReference type="AlphaFoldDB" id="A0A518IDC8"/>
<dbReference type="EMBL" id="CP037452">
    <property type="protein sequence ID" value="QDV51060.1"/>
    <property type="molecule type" value="Genomic_DNA"/>
</dbReference>
<accession>A0A518IDC8</accession>
<evidence type="ECO:0000313" key="2">
    <source>
        <dbReference type="EMBL" id="QDV51060.1"/>
    </source>
</evidence>
<feature type="chain" id="PRO_5021835880" description="DUF3352 domain-containing protein" evidence="1">
    <location>
        <begin position="28"/>
        <end position="585"/>
    </location>
</feature>
<feature type="signal peptide" evidence="1">
    <location>
        <begin position="1"/>
        <end position="27"/>
    </location>
</feature>
<name>A0A518IDC8_9PLAN</name>
<evidence type="ECO:0000313" key="3">
    <source>
        <dbReference type="Proteomes" id="UP000318313"/>
    </source>
</evidence>
<dbReference type="Proteomes" id="UP000318313">
    <property type="component" value="Chromosome"/>
</dbReference>
<dbReference type="RefSeq" id="WP_145310006.1">
    <property type="nucleotide sequence ID" value="NZ_CP037452.1"/>
</dbReference>
<evidence type="ECO:0008006" key="4">
    <source>
        <dbReference type="Google" id="ProtNLM"/>
    </source>
</evidence>
<dbReference type="KEGG" id="gfm:Enr17x_31120"/>
<organism evidence="2 3">
    <name type="scientific">Gimesia fumaroli</name>
    <dbReference type="NCBI Taxonomy" id="2527976"/>
    <lineage>
        <taxon>Bacteria</taxon>
        <taxon>Pseudomonadati</taxon>
        <taxon>Planctomycetota</taxon>
        <taxon>Planctomycetia</taxon>
        <taxon>Planctomycetales</taxon>
        <taxon>Planctomycetaceae</taxon>
        <taxon>Gimesia</taxon>
    </lineage>
</organism>